<dbReference type="PANTHER" id="PTHR46173:SF1">
    <property type="entry name" value="CCA TRNA NUCLEOTIDYLTRANSFERASE 1, MITOCHONDRIAL"/>
    <property type="match status" value="1"/>
</dbReference>
<dbReference type="EC" id="2.7.7.72" evidence="13"/>
<proteinExistence type="inferred from homology"/>
<evidence type="ECO:0000256" key="8">
    <source>
        <dbReference type="ARBA" id="ARBA00022884"/>
    </source>
</evidence>
<dbReference type="KEGG" id="xcl:G4Z02_01420"/>
<evidence type="ECO:0000256" key="7">
    <source>
        <dbReference type="ARBA" id="ARBA00022842"/>
    </source>
</evidence>
<comment type="cofactor">
    <cofactor evidence="1">
        <name>Mg(2+)</name>
        <dbReference type="ChEBI" id="CHEBI:18420"/>
    </cofactor>
</comment>
<dbReference type="InterPro" id="IPR032810">
    <property type="entry name" value="CCA-adding_enz_C"/>
</dbReference>
<dbReference type="GO" id="GO:0046872">
    <property type="term" value="F:metal ion binding"/>
    <property type="evidence" value="ECO:0007669"/>
    <property type="project" value="UniProtKB-KW"/>
</dbReference>
<evidence type="ECO:0000259" key="11">
    <source>
        <dbReference type="Pfam" id="PF12627"/>
    </source>
</evidence>
<evidence type="ECO:0000313" key="14">
    <source>
        <dbReference type="Proteomes" id="UP000514720"/>
    </source>
</evidence>
<dbReference type="GO" id="GO:0004810">
    <property type="term" value="F:CCA tRNA nucleotidyltransferase activity"/>
    <property type="evidence" value="ECO:0007669"/>
    <property type="project" value="UniProtKB-EC"/>
</dbReference>
<dbReference type="RefSeq" id="WP_258878070.1">
    <property type="nucleotide sequence ID" value="NZ_CP048914.1"/>
</dbReference>
<dbReference type="Gene3D" id="3.30.460.10">
    <property type="entry name" value="Beta Polymerase, domain 2"/>
    <property type="match status" value="1"/>
</dbReference>
<protein>
    <submittedName>
        <fullName evidence="13">CCA tRNA nucleotidyltransferase</fullName>
        <ecNumber evidence="13">2.7.7.72</ecNumber>
    </submittedName>
</protein>
<reference evidence="13 14" key="1">
    <citation type="submission" date="2020-02" db="EMBL/GenBank/DDBJ databases">
        <authorList>
            <person name="Zheng R.K."/>
            <person name="Sun C.M."/>
        </authorList>
    </citation>
    <scope>NUCLEOTIDE SEQUENCE [LARGE SCALE GENOMIC DNA]</scope>
    <source>
        <strain evidence="14">zrk13</strain>
    </source>
</reference>
<dbReference type="PANTHER" id="PTHR46173">
    <property type="entry name" value="CCA TRNA NUCLEOTIDYLTRANSFERASE 1, MITOCHONDRIAL"/>
    <property type="match status" value="1"/>
</dbReference>
<feature type="domain" description="tRNA nucleotidyltransferase/poly(A) polymerase RNA and SrmB- binding" evidence="11">
    <location>
        <begin position="169"/>
        <end position="228"/>
    </location>
</feature>
<keyword evidence="6" id="KW-0547">Nucleotide-binding</keyword>
<evidence type="ECO:0000256" key="4">
    <source>
        <dbReference type="ARBA" id="ARBA00022695"/>
    </source>
</evidence>
<feature type="domain" description="Poly A polymerase head" evidence="10">
    <location>
        <begin position="22"/>
        <end position="142"/>
    </location>
</feature>
<keyword evidence="3" id="KW-0819">tRNA processing</keyword>
<dbReference type="SUPFAM" id="SSF81301">
    <property type="entry name" value="Nucleotidyltransferase"/>
    <property type="match status" value="1"/>
</dbReference>
<sequence>MSLYVETAKQILRTFHANNFEAYFVGGFVRDTLLGRSCEDIDITTSATPNQVIALFDDVKRTGRKFGGVTILMGGFSYEVTTYRLESEYHNHRHPSKVSFSSNLEDDLKRRDFTVNALVMDDNDHIIDLIDGQADLDKRILRTIGDANQRFHEDALRILRAFRFVSKLGFTLAEDTVTAIANNAALVETIAIERVMVELDKTCQEPHQQQAFLYMVETGVHNHLPGLTKGIEFLAKNDINIHPLELFIIGFIFEDIDDRWRFSNRDIRLIYQVMNLHEVTKDDAFNKFVLFSNKLEPCLLANRINVLLGYPDQEQAILRMWDEMPVKDVCDLAFKGQDILELTTLKKRSIIGLVIDDLLYEVIMNNMPNTYDTLKPFALQRVHQLQTEMGEDHE</sequence>
<dbReference type="InterPro" id="IPR002646">
    <property type="entry name" value="PolA_pol_head_dom"/>
</dbReference>
<dbReference type="Pfam" id="PF13735">
    <property type="entry name" value="tRNA_NucTran2_2"/>
    <property type="match status" value="1"/>
</dbReference>
<evidence type="ECO:0000256" key="6">
    <source>
        <dbReference type="ARBA" id="ARBA00022741"/>
    </source>
</evidence>
<dbReference type="NCBIfam" id="NF009814">
    <property type="entry name" value="PRK13299.1"/>
    <property type="match status" value="1"/>
</dbReference>
<dbReference type="InterPro" id="IPR050264">
    <property type="entry name" value="Bact_CCA-adding_enz_type3_sf"/>
</dbReference>
<dbReference type="Gene3D" id="1.10.246.80">
    <property type="match status" value="1"/>
</dbReference>
<accession>A0A7L7KP71</accession>
<dbReference type="GO" id="GO:0000049">
    <property type="term" value="F:tRNA binding"/>
    <property type="evidence" value="ECO:0007669"/>
    <property type="project" value="TreeGrafter"/>
</dbReference>
<dbReference type="GO" id="GO:0000166">
    <property type="term" value="F:nucleotide binding"/>
    <property type="evidence" value="ECO:0007669"/>
    <property type="project" value="UniProtKB-KW"/>
</dbReference>
<comment type="similarity">
    <text evidence="9">Belongs to the tRNA nucleotidyltransferase/poly(A) polymerase family.</text>
</comment>
<dbReference type="InterPro" id="IPR032828">
    <property type="entry name" value="PolyA_RNA-bd"/>
</dbReference>
<dbReference type="CDD" id="cd05398">
    <property type="entry name" value="NT_ClassII-CCAase"/>
    <property type="match status" value="1"/>
</dbReference>
<dbReference type="AlphaFoldDB" id="A0A7L7KP71"/>
<evidence type="ECO:0000256" key="2">
    <source>
        <dbReference type="ARBA" id="ARBA00022679"/>
    </source>
</evidence>
<keyword evidence="5" id="KW-0479">Metal-binding</keyword>
<evidence type="ECO:0000256" key="3">
    <source>
        <dbReference type="ARBA" id="ARBA00022694"/>
    </source>
</evidence>
<keyword evidence="4 13" id="KW-0548">Nucleotidyltransferase</keyword>
<evidence type="ECO:0000256" key="9">
    <source>
        <dbReference type="RuleBase" id="RU003953"/>
    </source>
</evidence>
<organism evidence="13 14">
    <name type="scientific">Candidatus Xianfuyuplasma coldseepsis</name>
    <dbReference type="NCBI Taxonomy" id="2782163"/>
    <lineage>
        <taxon>Bacteria</taxon>
        <taxon>Bacillati</taxon>
        <taxon>Mycoplasmatota</taxon>
        <taxon>Mollicutes</taxon>
        <taxon>Candidatus Izemoplasmatales</taxon>
        <taxon>Candidatus Izemoplasmataceae</taxon>
        <taxon>Candidatus Xianfuyuplasma</taxon>
    </lineage>
</organism>
<feature type="domain" description="CCA-adding enzyme C-terminal" evidence="12">
    <location>
        <begin position="259"/>
        <end position="376"/>
    </location>
</feature>
<gene>
    <name evidence="13" type="ORF">G4Z02_01420</name>
</gene>
<keyword evidence="14" id="KW-1185">Reference proteome</keyword>
<dbReference type="Pfam" id="PF01743">
    <property type="entry name" value="PolyA_pol"/>
    <property type="match status" value="1"/>
</dbReference>
<dbReference type="Gene3D" id="1.10.3090.10">
    <property type="entry name" value="cca-adding enzyme, domain 2"/>
    <property type="match status" value="1"/>
</dbReference>
<dbReference type="Proteomes" id="UP000514720">
    <property type="component" value="Chromosome"/>
</dbReference>
<dbReference type="Pfam" id="PF12627">
    <property type="entry name" value="PolyA_pol_RNAbd"/>
    <property type="match status" value="1"/>
</dbReference>
<evidence type="ECO:0000256" key="5">
    <source>
        <dbReference type="ARBA" id="ARBA00022723"/>
    </source>
</evidence>
<dbReference type="GO" id="GO:0008033">
    <property type="term" value="P:tRNA processing"/>
    <property type="evidence" value="ECO:0007669"/>
    <property type="project" value="UniProtKB-KW"/>
</dbReference>
<name>A0A7L7KP71_9MOLU</name>
<evidence type="ECO:0000256" key="1">
    <source>
        <dbReference type="ARBA" id="ARBA00001946"/>
    </source>
</evidence>
<keyword evidence="8 9" id="KW-0694">RNA-binding</keyword>
<keyword evidence="2 9" id="KW-0808">Transferase</keyword>
<dbReference type="EMBL" id="CP048914">
    <property type="protein sequence ID" value="QMS84457.1"/>
    <property type="molecule type" value="Genomic_DNA"/>
</dbReference>
<dbReference type="InterPro" id="IPR043519">
    <property type="entry name" value="NT_sf"/>
</dbReference>
<dbReference type="SUPFAM" id="SSF81891">
    <property type="entry name" value="Poly A polymerase C-terminal region-like"/>
    <property type="match status" value="1"/>
</dbReference>
<evidence type="ECO:0000313" key="13">
    <source>
        <dbReference type="EMBL" id="QMS84457.1"/>
    </source>
</evidence>
<evidence type="ECO:0000259" key="10">
    <source>
        <dbReference type="Pfam" id="PF01743"/>
    </source>
</evidence>
<evidence type="ECO:0000259" key="12">
    <source>
        <dbReference type="Pfam" id="PF13735"/>
    </source>
</evidence>
<keyword evidence="7" id="KW-0460">Magnesium</keyword>